<keyword evidence="1" id="KW-1133">Transmembrane helix</keyword>
<feature type="transmembrane region" description="Helical" evidence="1">
    <location>
        <begin position="34"/>
        <end position="55"/>
    </location>
</feature>
<protein>
    <submittedName>
        <fullName evidence="2">Uncharacterized protein</fullName>
    </submittedName>
</protein>
<feature type="transmembrane region" description="Helical" evidence="1">
    <location>
        <begin position="6"/>
        <end position="22"/>
    </location>
</feature>
<dbReference type="EMBL" id="BJXX01000049">
    <property type="protein sequence ID" value="GEN33662.1"/>
    <property type="molecule type" value="Genomic_DNA"/>
</dbReference>
<dbReference type="RefSeq" id="WP_170230155.1">
    <property type="nucleotide sequence ID" value="NZ_BJXX01000049.1"/>
</dbReference>
<name>A0A511V8V0_9BACL</name>
<reference evidence="2 3" key="1">
    <citation type="submission" date="2019-07" db="EMBL/GenBank/DDBJ databases">
        <title>Whole genome shotgun sequence of Aneurinibacillus danicus NBRC 102444.</title>
        <authorList>
            <person name="Hosoyama A."/>
            <person name="Uohara A."/>
            <person name="Ohji S."/>
            <person name="Ichikawa N."/>
        </authorList>
    </citation>
    <scope>NUCLEOTIDE SEQUENCE [LARGE SCALE GENOMIC DNA]</scope>
    <source>
        <strain evidence="2 3">NBRC 102444</strain>
    </source>
</reference>
<keyword evidence="3" id="KW-1185">Reference proteome</keyword>
<evidence type="ECO:0000313" key="2">
    <source>
        <dbReference type="EMBL" id="GEN33662.1"/>
    </source>
</evidence>
<evidence type="ECO:0000256" key="1">
    <source>
        <dbReference type="SAM" id="Phobius"/>
    </source>
</evidence>
<accession>A0A511V8V0</accession>
<keyword evidence="1" id="KW-0472">Membrane</keyword>
<proteinExistence type="predicted"/>
<dbReference type="AlphaFoldDB" id="A0A511V8V0"/>
<gene>
    <name evidence="2" type="ORF">ADA01nite_11220</name>
</gene>
<dbReference type="Proteomes" id="UP000321157">
    <property type="component" value="Unassembled WGS sequence"/>
</dbReference>
<comment type="caution">
    <text evidence="2">The sequence shown here is derived from an EMBL/GenBank/DDBJ whole genome shotgun (WGS) entry which is preliminary data.</text>
</comment>
<sequence length="56" mass="6220">MSQLIMILFCILSVIWIVQYFINKNKGTLKGIHTIQMVCGITVLVLACLVLAGILK</sequence>
<evidence type="ECO:0000313" key="3">
    <source>
        <dbReference type="Proteomes" id="UP000321157"/>
    </source>
</evidence>
<keyword evidence="1" id="KW-0812">Transmembrane</keyword>
<organism evidence="2 3">
    <name type="scientific">Aneurinibacillus danicus</name>
    <dbReference type="NCBI Taxonomy" id="267746"/>
    <lineage>
        <taxon>Bacteria</taxon>
        <taxon>Bacillati</taxon>
        <taxon>Bacillota</taxon>
        <taxon>Bacilli</taxon>
        <taxon>Bacillales</taxon>
        <taxon>Paenibacillaceae</taxon>
        <taxon>Aneurinibacillus group</taxon>
        <taxon>Aneurinibacillus</taxon>
    </lineage>
</organism>